<dbReference type="Pfam" id="PF08240">
    <property type="entry name" value="ADH_N"/>
    <property type="match status" value="1"/>
</dbReference>
<evidence type="ECO:0000259" key="2">
    <source>
        <dbReference type="SMART" id="SM00829"/>
    </source>
</evidence>
<evidence type="ECO:0000313" key="3">
    <source>
        <dbReference type="EMBL" id="GGM44410.1"/>
    </source>
</evidence>
<proteinExistence type="predicted"/>
<evidence type="ECO:0000313" key="4">
    <source>
        <dbReference type="Proteomes" id="UP000655589"/>
    </source>
</evidence>
<dbReference type="SMART" id="SM00829">
    <property type="entry name" value="PKS_ER"/>
    <property type="match status" value="1"/>
</dbReference>
<dbReference type="PANTHER" id="PTHR44154">
    <property type="entry name" value="QUINONE OXIDOREDUCTASE"/>
    <property type="match status" value="1"/>
</dbReference>
<dbReference type="AlphaFoldDB" id="A0A8H9GPR1"/>
<dbReference type="InterPro" id="IPR036291">
    <property type="entry name" value="NAD(P)-bd_dom_sf"/>
</dbReference>
<protein>
    <submittedName>
        <fullName evidence="3">Oxidoreductase</fullName>
    </submittedName>
</protein>
<keyword evidence="4" id="KW-1185">Reference proteome</keyword>
<evidence type="ECO:0000256" key="1">
    <source>
        <dbReference type="ARBA" id="ARBA00022857"/>
    </source>
</evidence>
<dbReference type="GO" id="GO:0016491">
    <property type="term" value="F:oxidoreductase activity"/>
    <property type="evidence" value="ECO:0007669"/>
    <property type="project" value="InterPro"/>
</dbReference>
<sequence length="328" mass="33915">MKAAYVRRLGPADTIRYGSLPDPRPGPSDVLVAVEAAAVDAVDTFVRSGAYRTPVPFPFVVGRDVVGRVVECGAEVTGFRAGDRVWTNSLGHDGRQGAAAELAAVPADRLYHAPPGADPVALVSVVHPAATAYLALVVHGRVRAGETVLVAGAAGNVGRVAVVLAARAGARVVATAAAADLDACRALGAAVAVDYRDPRHAERLHAAAPHGVDVHLDTSGRHDLDLAVDLLAPRGRIVLLAGLSARPRLPVGPLYTRDGRIEGLAISNATSEELAAAAEQVNQLVAEGALTPRRVEELPLSRTAQAHARLEAGDAAGVRLVLRPALDH</sequence>
<comment type="caution">
    <text evidence="3">The sequence shown here is derived from an EMBL/GenBank/DDBJ whole genome shotgun (WGS) entry which is preliminary data.</text>
</comment>
<dbReference type="Pfam" id="PF00107">
    <property type="entry name" value="ADH_zinc_N"/>
    <property type="match status" value="1"/>
</dbReference>
<dbReference type="Gene3D" id="3.40.50.720">
    <property type="entry name" value="NAD(P)-binding Rossmann-like Domain"/>
    <property type="match status" value="1"/>
</dbReference>
<dbReference type="SUPFAM" id="SSF50129">
    <property type="entry name" value="GroES-like"/>
    <property type="match status" value="1"/>
</dbReference>
<reference evidence="3" key="1">
    <citation type="journal article" date="2014" name="Int. J. Syst. Evol. Microbiol.">
        <title>Complete genome sequence of Corynebacterium casei LMG S-19264T (=DSM 44701T), isolated from a smear-ripened cheese.</title>
        <authorList>
            <consortium name="US DOE Joint Genome Institute (JGI-PGF)"/>
            <person name="Walter F."/>
            <person name="Albersmeier A."/>
            <person name="Kalinowski J."/>
            <person name="Ruckert C."/>
        </authorList>
    </citation>
    <scope>NUCLEOTIDE SEQUENCE</scope>
    <source>
        <strain evidence="3">JCM 3051</strain>
    </source>
</reference>
<dbReference type="InterPro" id="IPR013154">
    <property type="entry name" value="ADH-like_N"/>
</dbReference>
<feature type="domain" description="Enoyl reductase (ER)" evidence="2">
    <location>
        <begin position="10"/>
        <end position="322"/>
    </location>
</feature>
<organism evidence="3 4">
    <name type="scientific">Promicromonospora citrea</name>
    <dbReference type="NCBI Taxonomy" id="43677"/>
    <lineage>
        <taxon>Bacteria</taxon>
        <taxon>Bacillati</taxon>
        <taxon>Actinomycetota</taxon>
        <taxon>Actinomycetes</taxon>
        <taxon>Micrococcales</taxon>
        <taxon>Promicromonosporaceae</taxon>
        <taxon>Promicromonospora</taxon>
    </lineage>
</organism>
<dbReference type="EMBL" id="BMPT01000031">
    <property type="protein sequence ID" value="GGM44410.1"/>
    <property type="molecule type" value="Genomic_DNA"/>
</dbReference>
<dbReference type="InterPro" id="IPR013149">
    <property type="entry name" value="ADH-like_C"/>
</dbReference>
<dbReference type="InterPro" id="IPR011032">
    <property type="entry name" value="GroES-like_sf"/>
</dbReference>
<dbReference type="Gene3D" id="3.90.180.10">
    <property type="entry name" value="Medium-chain alcohol dehydrogenases, catalytic domain"/>
    <property type="match status" value="1"/>
</dbReference>
<reference evidence="3" key="2">
    <citation type="submission" date="2020-09" db="EMBL/GenBank/DDBJ databases">
        <authorList>
            <person name="Sun Q."/>
            <person name="Ohkuma M."/>
        </authorList>
    </citation>
    <scope>NUCLEOTIDE SEQUENCE</scope>
    <source>
        <strain evidence="3">JCM 3051</strain>
    </source>
</reference>
<dbReference type="PANTHER" id="PTHR44154:SF1">
    <property type="entry name" value="QUINONE OXIDOREDUCTASE"/>
    <property type="match status" value="1"/>
</dbReference>
<dbReference type="InterPro" id="IPR051603">
    <property type="entry name" value="Zinc-ADH_QOR/CCCR"/>
</dbReference>
<name>A0A8H9GPR1_9MICO</name>
<gene>
    <name evidence="3" type="ORF">GCM10010102_44790</name>
</gene>
<keyword evidence="1" id="KW-0521">NADP</keyword>
<dbReference type="InterPro" id="IPR020843">
    <property type="entry name" value="ER"/>
</dbReference>
<dbReference type="Proteomes" id="UP000655589">
    <property type="component" value="Unassembled WGS sequence"/>
</dbReference>
<dbReference type="SUPFAM" id="SSF51735">
    <property type="entry name" value="NAD(P)-binding Rossmann-fold domains"/>
    <property type="match status" value="1"/>
</dbReference>
<accession>A0A8H9GPR1</accession>